<dbReference type="RefSeq" id="WP_188647677.1">
    <property type="nucleotide sequence ID" value="NZ_BMHQ01000006.1"/>
</dbReference>
<feature type="transmembrane region" description="Helical" evidence="8">
    <location>
        <begin position="102"/>
        <end position="123"/>
    </location>
</feature>
<keyword evidence="3" id="KW-1003">Cell membrane</keyword>
<dbReference type="InterPro" id="IPR036259">
    <property type="entry name" value="MFS_trans_sf"/>
</dbReference>
<dbReference type="Gene3D" id="1.20.1720.10">
    <property type="entry name" value="Multidrug resistance protein D"/>
    <property type="match status" value="1"/>
</dbReference>
<feature type="transmembrane region" description="Helical" evidence="8">
    <location>
        <begin position="332"/>
        <end position="351"/>
    </location>
</feature>
<dbReference type="Proteomes" id="UP000625210">
    <property type="component" value="Unassembled WGS sequence"/>
</dbReference>
<organism evidence="10 11">
    <name type="scientific">Marinithermofilum abyssi</name>
    <dbReference type="NCBI Taxonomy" id="1571185"/>
    <lineage>
        <taxon>Bacteria</taxon>
        <taxon>Bacillati</taxon>
        <taxon>Bacillota</taxon>
        <taxon>Bacilli</taxon>
        <taxon>Bacillales</taxon>
        <taxon>Thermoactinomycetaceae</taxon>
        <taxon>Marinithermofilum</taxon>
    </lineage>
</organism>
<keyword evidence="11" id="KW-1185">Reference proteome</keyword>
<feature type="region of interest" description="Disordered" evidence="7">
    <location>
        <begin position="519"/>
        <end position="539"/>
    </location>
</feature>
<feature type="transmembrane region" description="Helical" evidence="8">
    <location>
        <begin position="264"/>
        <end position="290"/>
    </location>
</feature>
<evidence type="ECO:0000256" key="3">
    <source>
        <dbReference type="ARBA" id="ARBA00022475"/>
    </source>
</evidence>
<dbReference type="PROSITE" id="PS50850">
    <property type="entry name" value="MFS"/>
    <property type="match status" value="1"/>
</dbReference>
<feature type="transmembrane region" description="Helical" evidence="8">
    <location>
        <begin position="46"/>
        <end position="65"/>
    </location>
</feature>
<evidence type="ECO:0000256" key="6">
    <source>
        <dbReference type="ARBA" id="ARBA00023136"/>
    </source>
</evidence>
<evidence type="ECO:0000256" key="7">
    <source>
        <dbReference type="SAM" id="MobiDB-lite"/>
    </source>
</evidence>
<dbReference type="InterPro" id="IPR020846">
    <property type="entry name" value="MFS_dom"/>
</dbReference>
<feature type="transmembrane region" description="Helical" evidence="8">
    <location>
        <begin position="357"/>
        <end position="379"/>
    </location>
</feature>
<dbReference type="GO" id="GO:0005886">
    <property type="term" value="C:plasma membrane"/>
    <property type="evidence" value="ECO:0007669"/>
    <property type="project" value="UniProtKB-SubCell"/>
</dbReference>
<feature type="transmembrane region" description="Helical" evidence="8">
    <location>
        <begin position="197"/>
        <end position="218"/>
    </location>
</feature>
<sequence length="539" mass="59435">MEHLDKRTKMTIMFAVMASMLFAALNQTIVGTSLPRIVAKLGGMEYFNWVFTIFMLTSSVTAILVGKLSDIYGRKPFILSGLAVFMAGSFLCGTSDDMIQLIIYRGIQGLGGGMIMSTSFTAVGDLFSPRERGRWQGLMGAVFGLASVLGPTLGGYIVEHFDWHWVFWIFLPFGFIAFFLIWRLFPHTAQGEKKSIDYWGSMFLVLTMIPLLLAFTWAGKDYGWTSARILGLFAFSAASLLIFIRIESRTSNPVLPLHLFKNSIFSLSNVIGFIMGIGMFGAVMYTPFFIQGVLGTAPSRTGFIMMFMTLSMVFSSTIAGQYITRTGKYKHLALFGLLLMAGGMYSMSLMGLNTSNWTVVINLAIVGLGLGIAFPIFNLTVQNAVDHRYLGVATSSTQLFRQMGGTVGVSIMGTLMFNRMEEKMSLLASKSSAAAANPGVMEKLSQLRDPQALLNPDKLEQIRSGLPPQMTGMFDHIIHALREAMSYSLEGVFFMGALFMILAFLLTFFVKEIPLRTSNREPQPAGDSQEQMGETAPQN</sequence>
<gene>
    <name evidence="10" type="ORF">GCM10011571_19230</name>
</gene>
<dbReference type="NCBIfam" id="TIGR00711">
    <property type="entry name" value="efflux_EmrB"/>
    <property type="match status" value="1"/>
</dbReference>
<evidence type="ECO:0000313" key="11">
    <source>
        <dbReference type="Proteomes" id="UP000625210"/>
    </source>
</evidence>
<feature type="transmembrane region" description="Helical" evidence="8">
    <location>
        <begin position="77"/>
        <end position="96"/>
    </location>
</feature>
<dbReference type="Gene3D" id="1.20.1250.20">
    <property type="entry name" value="MFS general substrate transporter like domains"/>
    <property type="match status" value="1"/>
</dbReference>
<feature type="transmembrane region" description="Helical" evidence="8">
    <location>
        <begin position="163"/>
        <end position="185"/>
    </location>
</feature>
<feature type="transmembrane region" description="Helical" evidence="8">
    <location>
        <begin position="491"/>
        <end position="510"/>
    </location>
</feature>
<accession>A0A8J2VI35</accession>
<dbReference type="PANTHER" id="PTHR23501:SF197">
    <property type="entry name" value="COMD"/>
    <property type="match status" value="1"/>
</dbReference>
<feature type="domain" description="Major facilitator superfamily (MFS) profile" evidence="9">
    <location>
        <begin position="12"/>
        <end position="515"/>
    </location>
</feature>
<evidence type="ECO:0000256" key="5">
    <source>
        <dbReference type="ARBA" id="ARBA00022989"/>
    </source>
</evidence>
<feature type="transmembrane region" description="Helical" evidence="8">
    <location>
        <begin position="135"/>
        <end position="157"/>
    </location>
</feature>
<keyword evidence="5 8" id="KW-1133">Transmembrane helix</keyword>
<dbReference type="InterPro" id="IPR005829">
    <property type="entry name" value="Sugar_transporter_CS"/>
</dbReference>
<dbReference type="PRINTS" id="PR01036">
    <property type="entry name" value="TCRTETB"/>
</dbReference>
<protein>
    <submittedName>
        <fullName evidence="10">MFS transporter</fullName>
    </submittedName>
</protein>
<comment type="caution">
    <text evidence="10">The sequence shown here is derived from an EMBL/GenBank/DDBJ whole genome shotgun (WGS) entry which is preliminary data.</text>
</comment>
<dbReference type="Pfam" id="PF07690">
    <property type="entry name" value="MFS_1"/>
    <property type="match status" value="1"/>
</dbReference>
<keyword evidence="4 8" id="KW-0812">Transmembrane</keyword>
<dbReference type="InterPro" id="IPR004638">
    <property type="entry name" value="EmrB-like"/>
</dbReference>
<name>A0A8J2VI35_9BACL</name>
<feature type="transmembrane region" description="Helical" evidence="8">
    <location>
        <begin position="12"/>
        <end position="34"/>
    </location>
</feature>
<evidence type="ECO:0000256" key="2">
    <source>
        <dbReference type="ARBA" id="ARBA00022448"/>
    </source>
</evidence>
<dbReference type="PROSITE" id="PS00216">
    <property type="entry name" value="SUGAR_TRANSPORT_1"/>
    <property type="match status" value="1"/>
</dbReference>
<dbReference type="FunFam" id="1.20.1720.10:FF:000004">
    <property type="entry name" value="EmrB/QacA family drug resistance transporter"/>
    <property type="match status" value="1"/>
</dbReference>
<dbReference type="AlphaFoldDB" id="A0A8J2VI35"/>
<proteinExistence type="predicted"/>
<evidence type="ECO:0000256" key="1">
    <source>
        <dbReference type="ARBA" id="ARBA00004651"/>
    </source>
</evidence>
<evidence type="ECO:0000256" key="4">
    <source>
        <dbReference type="ARBA" id="ARBA00022692"/>
    </source>
</evidence>
<evidence type="ECO:0000256" key="8">
    <source>
        <dbReference type="SAM" id="Phobius"/>
    </source>
</evidence>
<keyword evidence="2" id="KW-0813">Transport</keyword>
<comment type="subcellular location">
    <subcellularLocation>
        <location evidence="1">Cell membrane</location>
        <topology evidence="1">Multi-pass membrane protein</topology>
    </subcellularLocation>
</comment>
<evidence type="ECO:0000313" key="10">
    <source>
        <dbReference type="EMBL" id="GGE17655.1"/>
    </source>
</evidence>
<feature type="transmembrane region" description="Helical" evidence="8">
    <location>
        <begin position="224"/>
        <end position="244"/>
    </location>
</feature>
<dbReference type="EMBL" id="BMHQ01000006">
    <property type="protein sequence ID" value="GGE17655.1"/>
    <property type="molecule type" value="Genomic_DNA"/>
</dbReference>
<dbReference type="PANTHER" id="PTHR23501">
    <property type="entry name" value="MAJOR FACILITATOR SUPERFAMILY"/>
    <property type="match status" value="1"/>
</dbReference>
<dbReference type="SUPFAM" id="SSF103473">
    <property type="entry name" value="MFS general substrate transporter"/>
    <property type="match status" value="1"/>
</dbReference>
<keyword evidence="6 8" id="KW-0472">Membrane</keyword>
<evidence type="ECO:0000259" key="9">
    <source>
        <dbReference type="PROSITE" id="PS50850"/>
    </source>
</evidence>
<reference evidence="10" key="1">
    <citation type="journal article" date="2014" name="Int. J. Syst. Evol. Microbiol.">
        <title>Complete genome sequence of Corynebacterium casei LMG S-19264T (=DSM 44701T), isolated from a smear-ripened cheese.</title>
        <authorList>
            <consortium name="US DOE Joint Genome Institute (JGI-PGF)"/>
            <person name="Walter F."/>
            <person name="Albersmeier A."/>
            <person name="Kalinowski J."/>
            <person name="Ruckert C."/>
        </authorList>
    </citation>
    <scope>NUCLEOTIDE SEQUENCE</scope>
    <source>
        <strain evidence="10">CGMCC 1.15179</strain>
    </source>
</reference>
<dbReference type="CDD" id="cd17502">
    <property type="entry name" value="MFS_Azr1_MDR_like"/>
    <property type="match status" value="1"/>
</dbReference>
<dbReference type="InterPro" id="IPR011701">
    <property type="entry name" value="MFS"/>
</dbReference>
<reference evidence="10" key="2">
    <citation type="submission" date="2020-09" db="EMBL/GenBank/DDBJ databases">
        <authorList>
            <person name="Sun Q."/>
            <person name="Zhou Y."/>
        </authorList>
    </citation>
    <scope>NUCLEOTIDE SEQUENCE</scope>
    <source>
        <strain evidence="10">CGMCC 1.15179</strain>
    </source>
</reference>
<feature type="transmembrane region" description="Helical" evidence="8">
    <location>
        <begin position="302"/>
        <end position="320"/>
    </location>
</feature>
<dbReference type="GO" id="GO:0022857">
    <property type="term" value="F:transmembrane transporter activity"/>
    <property type="evidence" value="ECO:0007669"/>
    <property type="project" value="InterPro"/>
</dbReference>